<organism evidence="1">
    <name type="scientific">Micrurus surinamensis</name>
    <name type="common">Surinam coral snake</name>
    <dbReference type="NCBI Taxonomy" id="129470"/>
    <lineage>
        <taxon>Eukaryota</taxon>
        <taxon>Metazoa</taxon>
        <taxon>Chordata</taxon>
        <taxon>Craniata</taxon>
        <taxon>Vertebrata</taxon>
        <taxon>Euteleostomi</taxon>
        <taxon>Lepidosauria</taxon>
        <taxon>Squamata</taxon>
        <taxon>Bifurcata</taxon>
        <taxon>Unidentata</taxon>
        <taxon>Episquamata</taxon>
        <taxon>Toxicofera</taxon>
        <taxon>Serpentes</taxon>
        <taxon>Colubroidea</taxon>
        <taxon>Elapidae</taxon>
        <taxon>Elapinae</taxon>
        <taxon>Micrurus</taxon>
    </lineage>
</organism>
<evidence type="ECO:0000313" key="1">
    <source>
        <dbReference type="EMBL" id="LAB55090.1"/>
    </source>
</evidence>
<reference evidence="1" key="1">
    <citation type="submission" date="2017-07" db="EMBL/GenBank/DDBJ databases">
        <authorList>
            <person name="Mikheyev A."/>
            <person name="Grau M."/>
        </authorList>
    </citation>
    <scope>NUCLEOTIDE SEQUENCE</scope>
    <source>
        <tissue evidence="1">Venom_gland</tissue>
    </source>
</reference>
<name>A0A2D4PAS5_MICSU</name>
<protein>
    <submittedName>
        <fullName evidence="1">Uncharacterized protein</fullName>
    </submittedName>
</protein>
<proteinExistence type="predicted"/>
<dbReference type="EMBL" id="IACN01067565">
    <property type="protein sequence ID" value="LAB55090.1"/>
    <property type="molecule type" value="Transcribed_RNA"/>
</dbReference>
<reference evidence="1" key="2">
    <citation type="submission" date="2017-11" db="EMBL/GenBank/DDBJ databases">
        <title>Coralsnake Venomics: Analyses of Venom Gland Transcriptomes and Proteomes of Six Brazilian Taxa.</title>
        <authorList>
            <person name="Aird S.D."/>
            <person name="Jorge da Silva N."/>
            <person name="Qiu L."/>
            <person name="Villar-Briones A."/>
            <person name="Aparecida-Saddi V."/>
            <person name="Campos-Telles M.P."/>
            <person name="Grau M."/>
            <person name="Mikheyev A.S."/>
        </authorList>
    </citation>
    <scope>NUCLEOTIDE SEQUENCE</scope>
    <source>
        <tissue evidence="1">Venom_gland</tissue>
    </source>
</reference>
<accession>A0A2D4PAS5</accession>
<dbReference type="AlphaFoldDB" id="A0A2D4PAS5"/>
<sequence>MNRADSFIYRGGKTYKMSFYLCYRDFGEGSTYQAIKIYSRESYFIEALFSFQIFWLSAFQGKQQQICTVKWDFNCIQCLNCCTRPESRLRVSLTVIALALQTEL</sequence>